<dbReference type="InterPro" id="IPR020612">
    <property type="entry name" value="Methylthiotransferase_CS"/>
</dbReference>
<dbReference type="PROSITE" id="PS01278">
    <property type="entry name" value="MTTASE_RADICAL"/>
    <property type="match status" value="1"/>
</dbReference>
<protein>
    <recommendedName>
        <fullName evidence="6">MTTase N-terminal domain-containing protein</fullName>
    </recommendedName>
</protein>
<organism evidence="4 5">
    <name type="scientific">Rhamnella rubrinervis</name>
    <dbReference type="NCBI Taxonomy" id="2594499"/>
    <lineage>
        <taxon>Eukaryota</taxon>
        <taxon>Viridiplantae</taxon>
        <taxon>Streptophyta</taxon>
        <taxon>Embryophyta</taxon>
        <taxon>Tracheophyta</taxon>
        <taxon>Spermatophyta</taxon>
        <taxon>Magnoliopsida</taxon>
        <taxon>eudicotyledons</taxon>
        <taxon>Gunneridae</taxon>
        <taxon>Pentapetalae</taxon>
        <taxon>rosids</taxon>
        <taxon>fabids</taxon>
        <taxon>Rosales</taxon>
        <taxon>Rhamnaceae</taxon>
        <taxon>rhamnoid group</taxon>
        <taxon>Rhamneae</taxon>
        <taxon>Rhamnella</taxon>
    </lineage>
</organism>
<keyword evidence="3" id="KW-0175">Coiled coil</keyword>
<sequence length="263" mass="29202">MCKVLVLDLSQLEKGIDCLSSKKEEVEDRAKAAGERNEKLMARQVSIEQSMLDRIRADVQTHLQRARLFVDTPSWMQDNTQDVKSPSQSAMDTLIAKCQSVKKPLMVAGCVPQGRRDLKELGVGIVGVQQIDRVVEVAEETLKDHEVRLLNRKTLPALDLPKNKFVEILPINVGCIGACTYCKTKHARGHLGSYTVDSLGFTSRENFKNSDGVSSIFFPCKAGTKFGKDSVEEEIERPPFSINLAVILAGFALEANITKLREK</sequence>
<feature type="coiled-coil region" evidence="3">
    <location>
        <begin position="9"/>
        <end position="43"/>
    </location>
</feature>
<evidence type="ECO:0000313" key="4">
    <source>
        <dbReference type="EMBL" id="KAF3446247.1"/>
    </source>
</evidence>
<evidence type="ECO:0000256" key="2">
    <source>
        <dbReference type="ARBA" id="ARBA00022679"/>
    </source>
</evidence>
<dbReference type="GO" id="GO:0005783">
    <property type="term" value="C:endoplasmic reticulum"/>
    <property type="evidence" value="ECO:0007669"/>
    <property type="project" value="TreeGrafter"/>
</dbReference>
<proteinExistence type="predicted"/>
<evidence type="ECO:0000313" key="5">
    <source>
        <dbReference type="Proteomes" id="UP000796880"/>
    </source>
</evidence>
<dbReference type="Gene3D" id="3.30.750.210">
    <property type="match status" value="1"/>
</dbReference>
<comment type="caution">
    <text evidence="4">The sequence shown here is derived from an EMBL/GenBank/DDBJ whole genome shotgun (WGS) entry which is preliminary data.</text>
</comment>
<keyword evidence="5" id="KW-1185">Reference proteome</keyword>
<dbReference type="PANTHER" id="PTHR11918:SF45">
    <property type="entry name" value="THREONYLCARBAMOYLADENOSINE TRNA METHYLTHIOTRANSFERASE"/>
    <property type="match status" value="1"/>
</dbReference>
<accession>A0A8K0H5N8</accession>
<dbReference type="OrthoDB" id="1703652at2759"/>
<evidence type="ECO:0000256" key="3">
    <source>
        <dbReference type="SAM" id="Coils"/>
    </source>
</evidence>
<dbReference type="GO" id="GO:0051539">
    <property type="term" value="F:4 iron, 4 sulfur cluster binding"/>
    <property type="evidence" value="ECO:0007669"/>
    <property type="project" value="InterPro"/>
</dbReference>
<dbReference type="PANTHER" id="PTHR11918">
    <property type="entry name" value="RADICAL SAM PROTEINS"/>
    <property type="match status" value="1"/>
</dbReference>
<evidence type="ECO:0008006" key="6">
    <source>
        <dbReference type="Google" id="ProtNLM"/>
    </source>
</evidence>
<reference evidence="4" key="1">
    <citation type="submission" date="2020-03" db="EMBL/GenBank/DDBJ databases">
        <title>A high-quality chromosome-level genome assembly of a woody plant with both climbing and erect habits, Rhamnella rubrinervis.</title>
        <authorList>
            <person name="Lu Z."/>
            <person name="Yang Y."/>
            <person name="Zhu X."/>
            <person name="Sun Y."/>
        </authorList>
    </citation>
    <scope>NUCLEOTIDE SEQUENCE</scope>
    <source>
        <strain evidence="4">BYM</strain>
        <tissue evidence="4">Leaf</tissue>
    </source>
</reference>
<dbReference type="Proteomes" id="UP000796880">
    <property type="component" value="Unassembled WGS sequence"/>
</dbReference>
<comment type="cofactor">
    <cofactor evidence="1">
        <name>[4Fe-4S] cluster</name>
        <dbReference type="ChEBI" id="CHEBI:49883"/>
    </cofactor>
</comment>
<dbReference type="GO" id="GO:0035598">
    <property type="term" value="F:tRNA (N(6)-L-threonylcarbamoyladenosine(37)-C(2))-methylthiotransferase activity"/>
    <property type="evidence" value="ECO:0007669"/>
    <property type="project" value="TreeGrafter"/>
</dbReference>
<evidence type="ECO:0000256" key="1">
    <source>
        <dbReference type="ARBA" id="ARBA00001966"/>
    </source>
</evidence>
<gene>
    <name evidence="4" type="ORF">FNV43_RR11426</name>
</gene>
<dbReference type="EMBL" id="VOIH02000005">
    <property type="protein sequence ID" value="KAF3446247.1"/>
    <property type="molecule type" value="Genomic_DNA"/>
</dbReference>
<name>A0A8K0H5N8_9ROSA</name>
<keyword evidence="2" id="KW-0808">Transferase</keyword>
<dbReference type="AlphaFoldDB" id="A0A8K0H5N8"/>